<dbReference type="Proteomes" id="UP000268093">
    <property type="component" value="Unassembled WGS sequence"/>
</dbReference>
<dbReference type="AlphaFoldDB" id="A0A433DKG4"/>
<protein>
    <submittedName>
        <fullName evidence="2">ER membrane protein SH3</fullName>
    </submittedName>
</protein>
<proteinExistence type="predicted"/>
<comment type="caution">
    <text evidence="2">The sequence shown here is derived from an EMBL/GenBank/DDBJ whole genome shotgun (WGS) entry which is preliminary data.</text>
</comment>
<dbReference type="GO" id="GO:0006888">
    <property type="term" value="P:endoplasmic reticulum to Golgi vesicle-mediated transport"/>
    <property type="evidence" value="ECO:0007669"/>
    <property type="project" value="TreeGrafter"/>
</dbReference>
<accession>A0A433DKG4</accession>
<dbReference type="InterPro" id="IPR013248">
    <property type="entry name" value="Psh3/Shr3"/>
</dbReference>
<dbReference type="GO" id="GO:0005789">
    <property type="term" value="C:endoplasmic reticulum membrane"/>
    <property type="evidence" value="ECO:0007669"/>
    <property type="project" value="TreeGrafter"/>
</dbReference>
<keyword evidence="3" id="KW-1185">Reference proteome</keyword>
<gene>
    <name evidence="2" type="ORF">BC936DRAFT_148838</name>
</gene>
<reference evidence="2 3" key="1">
    <citation type="journal article" date="2018" name="New Phytol.">
        <title>Phylogenomics of Endogonaceae and evolution of mycorrhizas within Mucoromycota.</title>
        <authorList>
            <person name="Chang Y."/>
            <person name="Desiro A."/>
            <person name="Na H."/>
            <person name="Sandor L."/>
            <person name="Lipzen A."/>
            <person name="Clum A."/>
            <person name="Barry K."/>
            <person name="Grigoriev I.V."/>
            <person name="Martin F.M."/>
            <person name="Stajich J.E."/>
            <person name="Smith M.E."/>
            <person name="Bonito G."/>
            <person name="Spatafora J.W."/>
        </authorList>
    </citation>
    <scope>NUCLEOTIDE SEQUENCE [LARGE SCALE GENOMIC DNA]</scope>
    <source>
        <strain evidence="2 3">GMNB39</strain>
    </source>
</reference>
<evidence type="ECO:0000313" key="2">
    <source>
        <dbReference type="EMBL" id="RUP51297.1"/>
    </source>
</evidence>
<feature type="transmembrane region" description="Helical" evidence="1">
    <location>
        <begin position="21"/>
        <end position="38"/>
    </location>
</feature>
<keyword evidence="1" id="KW-0812">Transmembrane</keyword>
<dbReference type="PANTHER" id="PTHR28228:SF1">
    <property type="entry name" value="SECRETORY COMPONENT PROTEIN SHR3"/>
    <property type="match status" value="1"/>
</dbReference>
<evidence type="ECO:0000256" key="1">
    <source>
        <dbReference type="SAM" id="Phobius"/>
    </source>
</evidence>
<feature type="transmembrane region" description="Helical" evidence="1">
    <location>
        <begin position="77"/>
        <end position="95"/>
    </location>
</feature>
<keyword evidence="1" id="KW-1133">Transmembrane helix</keyword>
<dbReference type="GO" id="GO:0051082">
    <property type="term" value="F:unfolded protein binding"/>
    <property type="evidence" value="ECO:0007669"/>
    <property type="project" value="TreeGrafter"/>
</dbReference>
<evidence type="ECO:0000313" key="3">
    <source>
        <dbReference type="Proteomes" id="UP000268093"/>
    </source>
</evidence>
<name>A0A433DKG4_9FUNG</name>
<dbReference type="Pfam" id="PF08229">
    <property type="entry name" value="SHR3_chaperone"/>
    <property type="match status" value="1"/>
</dbReference>
<dbReference type="EMBL" id="RBNI01000809">
    <property type="protein sequence ID" value="RUP51297.1"/>
    <property type="molecule type" value="Genomic_DNA"/>
</dbReference>
<dbReference type="PANTHER" id="PTHR28228">
    <property type="entry name" value="SECRETORY COMPONENT PROTEIN SHR3"/>
    <property type="match status" value="1"/>
</dbReference>
<sequence>MCIPSTFCAFLLDIQIVMSTKLTLVLCACFFAFGTYWADWSIDYWLIWADPALNPNAIPNAITYYQNLYNAPQIHKIVLLAPVFIGVVGLSMGFAQMYDINFLFDGGALAMKIIATSEVEPEVVRKLYEIAAGHTLIVFAVVDAGVANIQARTLIV</sequence>
<dbReference type="OrthoDB" id="5229808at2759"/>
<organism evidence="2 3">
    <name type="scientific">Jimgerdemannia flammicorona</name>
    <dbReference type="NCBI Taxonomy" id="994334"/>
    <lineage>
        <taxon>Eukaryota</taxon>
        <taxon>Fungi</taxon>
        <taxon>Fungi incertae sedis</taxon>
        <taxon>Mucoromycota</taxon>
        <taxon>Mucoromycotina</taxon>
        <taxon>Endogonomycetes</taxon>
        <taxon>Endogonales</taxon>
        <taxon>Endogonaceae</taxon>
        <taxon>Jimgerdemannia</taxon>
    </lineage>
</organism>
<keyword evidence="1" id="KW-0472">Membrane</keyword>